<dbReference type="GO" id="GO:0005829">
    <property type="term" value="C:cytosol"/>
    <property type="evidence" value="ECO:0007669"/>
    <property type="project" value="TreeGrafter"/>
</dbReference>
<feature type="binding site" evidence="10 13">
    <location>
        <position position="407"/>
    </location>
    <ligand>
        <name>Mn(2+)</name>
        <dbReference type="ChEBI" id="CHEBI:29035"/>
        <label>1</label>
    </ligand>
</feature>
<evidence type="ECO:0000259" key="15">
    <source>
        <dbReference type="Pfam" id="PF06415"/>
    </source>
</evidence>
<evidence type="ECO:0000256" key="1">
    <source>
        <dbReference type="ARBA" id="ARBA00000370"/>
    </source>
</evidence>
<feature type="binding site" evidence="10 13">
    <location>
        <position position="449"/>
    </location>
    <ligand>
        <name>Mn(2+)</name>
        <dbReference type="ChEBI" id="CHEBI:29035"/>
        <label>2</label>
    </ligand>
</feature>
<evidence type="ECO:0000256" key="11">
    <source>
        <dbReference type="PIRSR" id="PIRSR001492-1"/>
    </source>
</evidence>
<comment type="catalytic activity">
    <reaction evidence="1 10">
        <text>(2R)-2-phosphoglycerate = (2R)-3-phosphoglycerate</text>
        <dbReference type="Rhea" id="RHEA:15901"/>
        <dbReference type="ChEBI" id="CHEBI:58272"/>
        <dbReference type="ChEBI" id="CHEBI:58289"/>
        <dbReference type="EC" id="5.4.2.12"/>
    </reaction>
</comment>
<feature type="domain" description="BPG-independent PGAM N-terminal" evidence="15">
    <location>
        <begin position="86"/>
        <end position="303"/>
    </location>
</feature>
<evidence type="ECO:0000259" key="14">
    <source>
        <dbReference type="Pfam" id="PF01676"/>
    </source>
</evidence>
<keyword evidence="7 10" id="KW-0464">Manganese</keyword>
<feature type="binding site" evidence="10 12">
    <location>
        <position position="127"/>
    </location>
    <ligand>
        <name>substrate</name>
    </ligand>
</feature>
<keyword evidence="6 10" id="KW-0324">Glycolysis</keyword>
<name>A0A401FXT1_9BACT</name>
<dbReference type="HAMAP" id="MF_01038">
    <property type="entry name" value="GpmI"/>
    <property type="match status" value="1"/>
</dbReference>
<evidence type="ECO:0000256" key="3">
    <source>
        <dbReference type="ARBA" id="ARBA00008819"/>
    </source>
</evidence>
<feature type="binding site" evidence="10 12">
    <location>
        <begin position="157"/>
        <end position="158"/>
    </location>
    <ligand>
        <name>substrate</name>
    </ligand>
</feature>
<comment type="pathway">
    <text evidence="2 10">Carbohydrate degradation; glycolysis; pyruvate from D-glyceraldehyde 3-phosphate: step 3/5.</text>
</comment>
<feature type="binding site" evidence="10 13">
    <location>
        <position position="16"/>
    </location>
    <ligand>
        <name>Mn(2+)</name>
        <dbReference type="ChEBI" id="CHEBI:29035"/>
        <label>2</label>
    </ligand>
</feature>
<feature type="binding site" evidence="10 13">
    <location>
        <position position="448"/>
    </location>
    <ligand>
        <name>Mn(2+)</name>
        <dbReference type="ChEBI" id="CHEBI:29035"/>
        <label>2</label>
    </ligand>
</feature>
<evidence type="ECO:0000256" key="6">
    <source>
        <dbReference type="ARBA" id="ARBA00023152"/>
    </source>
</evidence>
<dbReference type="Proteomes" id="UP000288096">
    <property type="component" value="Unassembled WGS sequence"/>
</dbReference>
<dbReference type="Gene3D" id="3.40.1450.10">
    <property type="entry name" value="BPG-independent phosphoglycerate mutase, domain B"/>
    <property type="match status" value="1"/>
</dbReference>
<comment type="cofactor">
    <cofactor evidence="10">
        <name>Mn(2+)</name>
        <dbReference type="ChEBI" id="CHEBI:29035"/>
    </cofactor>
    <text evidence="10">Binds 2 manganese ions per subunit.</text>
</comment>
<sequence length="516" mass="56858">MTTKNFRTPCMLMILDGWGISPAREGNAVVMADTPFLDMISKEYPETQLLCSGSAVGLPDGIMGNSEVGHLNIGAGRIVYQDLMRINMAIRDRSFFENEALGTVMSAVKAKGSALHLMGLVSDGGVHSQLTHLLALLDMAREKGVERVFVHGILDGRDTSPTAGAGYIAQVQAHIEKHGFGAIATLCGRYYAMDRDQRWERVEKAYRLYTQGEGTPESDPVRAVENAYAREETDEFVRPVLMTSPDGQPVATIQDDDGLIFFNFRADRAREISRAFTDPDFDGFPRAVSRRFCGYVTMTLYDERFTFPIAFPPTHLDAILGEVVGQQGLRQLRIAETEKYAHVTYFFNGGEEKPFPGEDRCLVPSPRDVATYDEKPEMSATAVTDELMKRLESGAYDMIILNFANMDMVGHTGVIPAAIRACETVDRCAERIVKKILARGGAVLVTADHGNSEKMLDENGNPHTAHTLNPVRLILADDTRRGVRLRQGKLGDIAPTMLEIMGIEQPGEMTGESLLG</sequence>
<feature type="binding site" evidence="10 12">
    <location>
        <begin position="265"/>
        <end position="268"/>
    </location>
    <ligand>
        <name>substrate</name>
    </ligand>
</feature>
<dbReference type="InterPro" id="IPR006124">
    <property type="entry name" value="Metalloenzyme"/>
</dbReference>
<dbReference type="GO" id="GO:0006007">
    <property type="term" value="P:glucose catabolic process"/>
    <property type="evidence" value="ECO:0007669"/>
    <property type="project" value="InterPro"/>
</dbReference>
<dbReference type="SUPFAM" id="SSF53649">
    <property type="entry name" value="Alkaline phosphatase-like"/>
    <property type="match status" value="1"/>
</dbReference>
<dbReference type="InterPro" id="IPR017850">
    <property type="entry name" value="Alkaline_phosphatase_core_sf"/>
</dbReference>
<dbReference type="UniPathway" id="UPA00109">
    <property type="reaction ID" value="UER00186"/>
</dbReference>
<dbReference type="AlphaFoldDB" id="A0A401FXT1"/>
<dbReference type="CDD" id="cd16010">
    <property type="entry name" value="iPGM"/>
    <property type="match status" value="1"/>
</dbReference>
<dbReference type="RefSeq" id="WP_124329032.1">
    <property type="nucleotide sequence ID" value="NZ_BEXT01000001.1"/>
</dbReference>
<evidence type="ECO:0000256" key="8">
    <source>
        <dbReference type="ARBA" id="ARBA00023235"/>
    </source>
</evidence>
<feature type="binding site" evidence="10 12">
    <location>
        <position position="189"/>
    </location>
    <ligand>
        <name>substrate</name>
    </ligand>
</feature>
<dbReference type="InterPro" id="IPR011258">
    <property type="entry name" value="BPG-indep_PGM_N"/>
</dbReference>
<reference evidence="17" key="1">
    <citation type="submission" date="2017-11" db="EMBL/GenBank/DDBJ databases">
        <authorList>
            <person name="Watanabe M."/>
            <person name="Kojima H."/>
        </authorList>
    </citation>
    <scope>NUCLEOTIDE SEQUENCE [LARGE SCALE GENOMIC DNA]</scope>
    <source>
        <strain evidence="17">Tokyo 01</strain>
    </source>
</reference>
<keyword evidence="17" id="KW-1185">Reference proteome</keyword>
<evidence type="ECO:0000256" key="9">
    <source>
        <dbReference type="ARBA" id="ARBA00071648"/>
    </source>
</evidence>
<organism evidence="16 17">
    <name type="scientific">Desulfonema ishimotonii</name>
    <dbReference type="NCBI Taxonomy" id="45657"/>
    <lineage>
        <taxon>Bacteria</taxon>
        <taxon>Pseudomonadati</taxon>
        <taxon>Thermodesulfobacteriota</taxon>
        <taxon>Desulfobacteria</taxon>
        <taxon>Desulfobacterales</taxon>
        <taxon>Desulfococcaceae</taxon>
        <taxon>Desulfonema</taxon>
    </lineage>
</organism>
<gene>
    <name evidence="10" type="primary">gpmI</name>
    <name evidence="16" type="ORF">DENIS_2750</name>
</gene>
<comment type="subunit">
    <text evidence="10">Monomer.</text>
</comment>
<protein>
    <recommendedName>
        <fullName evidence="9 10">2,3-bisphosphoglycerate-independent phosphoglycerate mutase</fullName>
        <shortName evidence="10">BPG-independent PGAM</shortName>
        <shortName evidence="10">Phosphoglyceromutase</shortName>
        <shortName evidence="10">iPGM</shortName>
        <ecNumber evidence="4 10">5.4.2.12</ecNumber>
    </recommendedName>
</protein>
<comment type="function">
    <text evidence="10">Catalyzes the interconversion of 2-phosphoglycerate and 3-phosphoglycerate.</text>
</comment>
<dbReference type="EMBL" id="BEXT01000001">
    <property type="protein sequence ID" value="GBC61788.1"/>
    <property type="molecule type" value="Genomic_DNA"/>
</dbReference>
<dbReference type="PIRSF" id="PIRSF001492">
    <property type="entry name" value="IPGAM"/>
    <property type="match status" value="1"/>
</dbReference>
<dbReference type="EC" id="5.4.2.12" evidence="4 10"/>
<evidence type="ECO:0000256" key="13">
    <source>
        <dbReference type="PIRSR" id="PIRSR001492-3"/>
    </source>
</evidence>
<dbReference type="FunFam" id="3.40.1450.10:FF:000001">
    <property type="entry name" value="2,3-bisphosphoglycerate-independent phosphoglycerate mutase"/>
    <property type="match status" value="1"/>
</dbReference>
<evidence type="ECO:0000313" key="16">
    <source>
        <dbReference type="EMBL" id="GBC61788.1"/>
    </source>
</evidence>
<evidence type="ECO:0000256" key="5">
    <source>
        <dbReference type="ARBA" id="ARBA00022723"/>
    </source>
</evidence>
<accession>A0A401FXT1</accession>
<evidence type="ECO:0000313" key="17">
    <source>
        <dbReference type="Proteomes" id="UP000288096"/>
    </source>
</evidence>
<proteinExistence type="inferred from homology"/>
<evidence type="ECO:0000256" key="10">
    <source>
        <dbReference type="HAMAP-Rule" id="MF_01038"/>
    </source>
</evidence>
<dbReference type="InterPro" id="IPR036646">
    <property type="entry name" value="PGAM_B_sf"/>
</dbReference>
<dbReference type="PANTHER" id="PTHR31637">
    <property type="entry name" value="2,3-BISPHOSPHOGLYCERATE-INDEPENDENT PHOSPHOGLYCERATE MUTASE"/>
    <property type="match status" value="1"/>
</dbReference>
<feature type="binding site" evidence="10 12">
    <location>
        <position position="195"/>
    </location>
    <ligand>
        <name>substrate</name>
    </ligand>
</feature>
<feature type="domain" description="Metalloenzyme" evidence="14">
    <location>
        <begin position="9"/>
        <end position="504"/>
    </location>
</feature>
<dbReference type="PANTHER" id="PTHR31637:SF0">
    <property type="entry name" value="2,3-BISPHOSPHOGLYCERATE-INDEPENDENT PHOSPHOGLYCERATE MUTASE"/>
    <property type="match status" value="1"/>
</dbReference>
<dbReference type="InterPro" id="IPR005995">
    <property type="entry name" value="Pgm_bpd_ind"/>
</dbReference>
<dbReference type="NCBIfam" id="TIGR01307">
    <property type="entry name" value="pgm_bpd_ind"/>
    <property type="match status" value="1"/>
</dbReference>
<keyword evidence="8 10" id="KW-0413">Isomerase</keyword>
<dbReference type="GO" id="GO:0006096">
    <property type="term" value="P:glycolytic process"/>
    <property type="evidence" value="ECO:0007669"/>
    <property type="project" value="UniProtKB-UniRule"/>
</dbReference>
<comment type="similarity">
    <text evidence="3 10">Belongs to the BPG-independent phosphoglycerate mutase family.</text>
</comment>
<evidence type="ECO:0000256" key="12">
    <source>
        <dbReference type="PIRSR" id="PIRSR001492-2"/>
    </source>
</evidence>
<evidence type="ECO:0000256" key="4">
    <source>
        <dbReference type="ARBA" id="ARBA00012026"/>
    </source>
</evidence>
<dbReference type="SUPFAM" id="SSF64158">
    <property type="entry name" value="2,3-Bisphosphoglycerate-independent phosphoglycerate mutase, substrate-binding domain"/>
    <property type="match status" value="1"/>
</dbReference>
<dbReference type="Pfam" id="PF06415">
    <property type="entry name" value="iPGM_N"/>
    <property type="match status" value="1"/>
</dbReference>
<dbReference type="GO" id="GO:0004619">
    <property type="term" value="F:phosphoglycerate mutase activity"/>
    <property type="evidence" value="ECO:0007669"/>
    <property type="project" value="UniProtKB-UniRule"/>
</dbReference>
<evidence type="ECO:0000256" key="7">
    <source>
        <dbReference type="ARBA" id="ARBA00023211"/>
    </source>
</evidence>
<reference evidence="17" key="2">
    <citation type="submission" date="2019-01" db="EMBL/GenBank/DDBJ databases">
        <title>Genome sequence of Desulfonema ishimotonii strain Tokyo 01.</title>
        <authorList>
            <person name="Fukui M."/>
        </authorList>
    </citation>
    <scope>NUCLEOTIDE SEQUENCE [LARGE SCALE GENOMIC DNA]</scope>
    <source>
        <strain evidence="17">Tokyo 01</strain>
    </source>
</reference>
<dbReference type="Gene3D" id="3.40.720.10">
    <property type="entry name" value="Alkaline Phosphatase, subunit A"/>
    <property type="match status" value="1"/>
</dbReference>
<dbReference type="OrthoDB" id="9800863at2"/>
<feature type="binding site" evidence="10 12">
    <location>
        <position position="339"/>
    </location>
    <ligand>
        <name>substrate</name>
    </ligand>
</feature>
<feature type="binding site" evidence="10 13">
    <location>
        <position position="66"/>
    </location>
    <ligand>
        <name>Mn(2+)</name>
        <dbReference type="ChEBI" id="CHEBI:29035"/>
        <label>2</label>
    </ligand>
</feature>
<feature type="binding site" evidence="10 13">
    <location>
        <position position="411"/>
    </location>
    <ligand>
        <name>Mn(2+)</name>
        <dbReference type="ChEBI" id="CHEBI:29035"/>
        <label>1</label>
    </ligand>
</feature>
<feature type="binding site" evidence="10 13">
    <location>
        <position position="466"/>
    </location>
    <ligand>
        <name>Mn(2+)</name>
        <dbReference type="ChEBI" id="CHEBI:29035"/>
        <label>1</label>
    </ligand>
</feature>
<dbReference type="GO" id="GO:0030145">
    <property type="term" value="F:manganese ion binding"/>
    <property type="evidence" value="ECO:0007669"/>
    <property type="project" value="UniProtKB-UniRule"/>
</dbReference>
<keyword evidence="5 10" id="KW-0479">Metal-binding</keyword>
<comment type="caution">
    <text evidence="16">The sequence shown here is derived from an EMBL/GenBank/DDBJ whole genome shotgun (WGS) entry which is preliminary data.</text>
</comment>
<evidence type="ECO:0000256" key="2">
    <source>
        <dbReference type="ARBA" id="ARBA00004798"/>
    </source>
</evidence>
<dbReference type="Pfam" id="PF01676">
    <property type="entry name" value="Metalloenzyme"/>
    <property type="match status" value="1"/>
</dbReference>
<feature type="active site" description="Phosphoserine intermediate" evidence="10 11">
    <location>
        <position position="66"/>
    </location>
</feature>